<accession>A0A1H9GDN5</accession>
<reference evidence="4" key="1">
    <citation type="submission" date="2016-10" db="EMBL/GenBank/DDBJ databases">
        <authorList>
            <person name="Varghese N."/>
            <person name="Submissions S."/>
        </authorList>
    </citation>
    <scope>NUCLEOTIDE SEQUENCE [LARGE SCALE GENOMIC DNA]</scope>
    <source>
        <strain evidence="4">CGMCC 4.6856</strain>
    </source>
</reference>
<sequence>MSKHRGSNATKYDKQTDAPTEEQRPLSELLRLPAGAVDLSSIPTGSTLGFPGRGKADAGSVTADLRPELDELQERLFATGRSTPETAPKVLLVLQGMDTSGKGGVVRHAIGMVDPQGVDITSFKAPTKTELAHPFLWRIERALPGPGTIGVFDRSHYEDVLIVRVRNLVPEAEWSARYDEINDWEARLVDSGTTVVKCFLHVSHEEQKERLLARLDDPTKHWKYNPGDVDERQLWPAYTEAYEAALERCSTQHAPWFVVPADRKWYRNWAVAQLLVEHLRALDLRWPAADYDVSTEQARVTSS</sequence>
<dbReference type="PANTHER" id="PTHR34383:SF3">
    <property type="entry name" value="POLYPHOSPHATE:AMP PHOSPHOTRANSFERASE"/>
    <property type="match status" value="1"/>
</dbReference>
<protein>
    <submittedName>
        <fullName evidence="3">Polyphosphate:nucleotide phosphotransferase, PPK2 family</fullName>
    </submittedName>
</protein>
<dbReference type="InterPro" id="IPR027417">
    <property type="entry name" value="P-loop_NTPase"/>
</dbReference>
<dbReference type="Proteomes" id="UP000198504">
    <property type="component" value="Unassembled WGS sequence"/>
</dbReference>
<evidence type="ECO:0000313" key="4">
    <source>
        <dbReference type="Proteomes" id="UP000198504"/>
    </source>
</evidence>
<organism evidence="3 4">
    <name type="scientific">Microlunatus flavus</name>
    <dbReference type="NCBI Taxonomy" id="1036181"/>
    <lineage>
        <taxon>Bacteria</taxon>
        <taxon>Bacillati</taxon>
        <taxon>Actinomycetota</taxon>
        <taxon>Actinomycetes</taxon>
        <taxon>Propionibacteriales</taxon>
        <taxon>Propionibacteriaceae</taxon>
        <taxon>Microlunatus</taxon>
    </lineage>
</organism>
<feature type="region of interest" description="Disordered" evidence="1">
    <location>
        <begin position="1"/>
        <end position="26"/>
    </location>
</feature>
<dbReference type="NCBIfam" id="TIGR03709">
    <property type="entry name" value="PPK2_rel_1"/>
    <property type="match status" value="1"/>
</dbReference>
<dbReference type="InterPro" id="IPR022300">
    <property type="entry name" value="PPK2-rel_1"/>
</dbReference>
<keyword evidence="4" id="KW-1185">Reference proteome</keyword>
<feature type="domain" description="Polyphosphate kinase-2-related" evidence="2">
    <location>
        <begin position="66"/>
        <end position="281"/>
    </location>
</feature>
<dbReference type="SUPFAM" id="SSF52540">
    <property type="entry name" value="P-loop containing nucleoside triphosphate hydrolases"/>
    <property type="match status" value="1"/>
</dbReference>
<evidence type="ECO:0000256" key="1">
    <source>
        <dbReference type="SAM" id="MobiDB-lite"/>
    </source>
</evidence>
<proteinExistence type="predicted"/>
<dbReference type="Gene3D" id="3.40.50.300">
    <property type="entry name" value="P-loop containing nucleotide triphosphate hydrolases"/>
    <property type="match status" value="1"/>
</dbReference>
<dbReference type="PANTHER" id="PTHR34383">
    <property type="entry name" value="POLYPHOSPHATE:AMP PHOSPHOTRANSFERASE-RELATED"/>
    <property type="match status" value="1"/>
</dbReference>
<name>A0A1H9GDN5_9ACTN</name>
<evidence type="ECO:0000259" key="2">
    <source>
        <dbReference type="Pfam" id="PF03976"/>
    </source>
</evidence>
<gene>
    <name evidence="3" type="ORF">SAMN05421756_103595</name>
</gene>
<keyword evidence="3" id="KW-0808">Transferase</keyword>
<dbReference type="InterPro" id="IPR022488">
    <property type="entry name" value="PPK2-related"/>
</dbReference>
<dbReference type="EMBL" id="FOFA01000003">
    <property type="protein sequence ID" value="SEQ48200.1"/>
    <property type="molecule type" value="Genomic_DNA"/>
</dbReference>
<feature type="compositionally biased region" description="Basic and acidic residues" evidence="1">
    <location>
        <begin position="11"/>
        <end position="25"/>
    </location>
</feature>
<dbReference type="GO" id="GO:0006797">
    <property type="term" value="P:polyphosphate metabolic process"/>
    <property type="evidence" value="ECO:0007669"/>
    <property type="project" value="InterPro"/>
</dbReference>
<dbReference type="AlphaFoldDB" id="A0A1H9GDN5"/>
<dbReference type="GO" id="GO:0016776">
    <property type="term" value="F:phosphotransferase activity, phosphate group as acceptor"/>
    <property type="evidence" value="ECO:0007669"/>
    <property type="project" value="InterPro"/>
</dbReference>
<dbReference type="STRING" id="1036181.SAMN05421756_103595"/>
<evidence type="ECO:0000313" key="3">
    <source>
        <dbReference type="EMBL" id="SEQ48200.1"/>
    </source>
</evidence>
<dbReference type="Pfam" id="PF03976">
    <property type="entry name" value="PPK2"/>
    <property type="match status" value="1"/>
</dbReference>